<gene>
    <name evidence="1" type="ORF">HNR32_002454</name>
</gene>
<organism evidence="1 2">
    <name type="scientific">Pectinatus brassicae</name>
    <dbReference type="NCBI Taxonomy" id="862415"/>
    <lineage>
        <taxon>Bacteria</taxon>
        <taxon>Bacillati</taxon>
        <taxon>Bacillota</taxon>
        <taxon>Negativicutes</taxon>
        <taxon>Selenomonadales</taxon>
        <taxon>Selenomonadaceae</taxon>
        <taxon>Pectinatus</taxon>
    </lineage>
</organism>
<protein>
    <submittedName>
        <fullName evidence="1">Uncharacterized protein</fullName>
    </submittedName>
</protein>
<dbReference type="Gene3D" id="3.40.630.30">
    <property type="match status" value="1"/>
</dbReference>
<proteinExistence type="predicted"/>
<dbReference type="EMBL" id="JACHFH010000041">
    <property type="protein sequence ID" value="MBB5337294.1"/>
    <property type="molecule type" value="Genomic_DNA"/>
</dbReference>
<sequence>MYTYEEMQLLQVHLISLMPQKIKMLNPALYKEIPHIYSKQEYVGLLHNKDNICLIMETEDTIIGFCLVSIKHIKNSCMNEQTMGYIEAFPMEK</sequence>
<evidence type="ECO:0000313" key="1">
    <source>
        <dbReference type="EMBL" id="MBB5337294.1"/>
    </source>
</evidence>
<accession>A0A840UWT0</accession>
<reference evidence="1 2" key="1">
    <citation type="submission" date="2020-08" db="EMBL/GenBank/DDBJ databases">
        <title>Genomic Encyclopedia of Type Strains, Phase IV (KMG-IV): sequencing the most valuable type-strain genomes for metagenomic binning, comparative biology and taxonomic classification.</title>
        <authorList>
            <person name="Goeker M."/>
        </authorList>
    </citation>
    <scope>NUCLEOTIDE SEQUENCE [LARGE SCALE GENOMIC DNA]</scope>
    <source>
        <strain evidence="1 2">DSM 24661</strain>
    </source>
</reference>
<name>A0A840UWT0_9FIRM</name>
<comment type="caution">
    <text evidence="1">The sequence shown here is derived from an EMBL/GenBank/DDBJ whole genome shotgun (WGS) entry which is preliminary data.</text>
</comment>
<dbReference type="AlphaFoldDB" id="A0A840UWT0"/>
<evidence type="ECO:0000313" key="2">
    <source>
        <dbReference type="Proteomes" id="UP000559117"/>
    </source>
</evidence>
<dbReference type="Proteomes" id="UP000559117">
    <property type="component" value="Unassembled WGS sequence"/>
</dbReference>
<keyword evidence="2" id="KW-1185">Reference proteome</keyword>